<evidence type="ECO:0000256" key="3">
    <source>
        <dbReference type="ARBA" id="ARBA00038209"/>
    </source>
</evidence>
<evidence type="ECO:0000256" key="1">
    <source>
        <dbReference type="ARBA" id="ARBA00023235"/>
    </source>
</evidence>
<evidence type="ECO:0000256" key="5">
    <source>
        <dbReference type="RuleBase" id="RU003513"/>
    </source>
</evidence>
<dbReference type="Proteomes" id="UP000494105">
    <property type="component" value="Unassembled WGS sequence"/>
</dbReference>
<protein>
    <recommendedName>
        <fullName evidence="4">UDP-N-acetylglucosamine 2-epimerase (non-hydrolyzing)</fullName>
        <ecNumber evidence="4">5.1.3.14</ecNumber>
    </recommendedName>
</protein>
<organism evidence="7 8">
    <name type="scientific">Achromobacter piechaudii</name>
    <dbReference type="NCBI Taxonomy" id="72556"/>
    <lineage>
        <taxon>Bacteria</taxon>
        <taxon>Pseudomonadati</taxon>
        <taxon>Pseudomonadota</taxon>
        <taxon>Betaproteobacteria</taxon>
        <taxon>Burkholderiales</taxon>
        <taxon>Alcaligenaceae</taxon>
        <taxon>Achromobacter</taxon>
    </lineage>
</organism>
<name>A0A6S7EHH0_9BURK</name>
<dbReference type="PANTHER" id="PTHR43174">
    <property type="entry name" value="UDP-N-ACETYLGLUCOSAMINE 2-EPIMERASE"/>
    <property type="match status" value="1"/>
</dbReference>
<sequence>MKVLSIFGTRPEAIKMAPLVTALSKEPTIQSVVCVTGQHREMLDQVLALFELRAQHDLDIMVPNQTLNGLYARLISRVDDVLQTEQPDCVLVHGDTSTASACALASFHRRVRIGHVEAGLRTGNLAMPFPEEMNRRVVDAVGDWLFAPTAQSRANLLRENLAGKITVTGNTVIDALAMTCAKLDPTGPLARDLAARYDWLDPSRRLLLVTGHRRESFGGGFKNICAALSELARRTDLQIVYPVHLNPQVRNVVMTDLAGLSHVHLIDPLDYLDFVWFMQRAHLILTDSGGVQEEAPYLGKPVLVMRDVTERPEAVEAGTVALVGTDTGRIVAQVNRLLDDGDLHAAYSRRINPYGDGRASQRIVDALCGRAVSEFDPYATAKGAAPEPTS</sequence>
<dbReference type="SUPFAM" id="SSF53756">
    <property type="entry name" value="UDP-Glycosyltransferase/glycogen phosphorylase"/>
    <property type="match status" value="1"/>
</dbReference>
<dbReference type="Pfam" id="PF02350">
    <property type="entry name" value="Epimerase_2"/>
    <property type="match status" value="1"/>
</dbReference>
<proteinExistence type="inferred from homology"/>
<keyword evidence="1 5" id="KW-0413">Isomerase</keyword>
<evidence type="ECO:0000313" key="8">
    <source>
        <dbReference type="Proteomes" id="UP000494105"/>
    </source>
</evidence>
<evidence type="ECO:0000256" key="4">
    <source>
        <dbReference type="ARBA" id="ARBA00038858"/>
    </source>
</evidence>
<evidence type="ECO:0000256" key="2">
    <source>
        <dbReference type="ARBA" id="ARBA00036080"/>
    </source>
</evidence>
<dbReference type="AlphaFoldDB" id="A0A6S7EHH0"/>
<evidence type="ECO:0000259" key="6">
    <source>
        <dbReference type="Pfam" id="PF02350"/>
    </source>
</evidence>
<dbReference type="EC" id="5.1.3.14" evidence="4"/>
<dbReference type="InterPro" id="IPR029767">
    <property type="entry name" value="WecB-like"/>
</dbReference>
<comment type="catalytic activity">
    <reaction evidence="2">
        <text>UDP-N-acetyl-alpha-D-glucosamine = UDP-N-acetyl-alpha-D-mannosamine</text>
        <dbReference type="Rhea" id="RHEA:17213"/>
        <dbReference type="ChEBI" id="CHEBI:57705"/>
        <dbReference type="ChEBI" id="CHEBI:68623"/>
        <dbReference type="EC" id="5.1.3.14"/>
    </reaction>
</comment>
<comment type="similarity">
    <text evidence="3 5">Belongs to the UDP-N-acetylglucosamine 2-epimerase family.</text>
</comment>
<dbReference type="InterPro" id="IPR003331">
    <property type="entry name" value="UDP_GlcNAc_Epimerase_2_dom"/>
</dbReference>
<dbReference type="RefSeq" id="WP_175129715.1">
    <property type="nucleotide sequence ID" value="NZ_CADILD010000003.1"/>
</dbReference>
<feature type="domain" description="UDP-N-acetylglucosamine 2-epimerase" evidence="6">
    <location>
        <begin position="22"/>
        <end position="367"/>
    </location>
</feature>
<reference evidence="7 8" key="1">
    <citation type="submission" date="2020-04" db="EMBL/GenBank/DDBJ databases">
        <authorList>
            <person name="De Canck E."/>
        </authorList>
    </citation>
    <scope>NUCLEOTIDE SEQUENCE [LARGE SCALE GENOMIC DNA]</scope>
    <source>
        <strain evidence="7 8">LMG 1861</strain>
    </source>
</reference>
<dbReference type="CDD" id="cd03786">
    <property type="entry name" value="GTB_UDP-GlcNAc_2-Epimerase"/>
    <property type="match status" value="1"/>
</dbReference>
<dbReference type="EMBL" id="CADILD010000003">
    <property type="protein sequence ID" value="CAB3910295.1"/>
    <property type="molecule type" value="Genomic_DNA"/>
</dbReference>
<dbReference type="GO" id="GO:0008761">
    <property type="term" value="F:UDP-N-acetylglucosamine 2-epimerase activity"/>
    <property type="evidence" value="ECO:0007669"/>
    <property type="project" value="UniProtKB-EC"/>
</dbReference>
<accession>A0A6S7EHH0</accession>
<dbReference type="NCBIfam" id="TIGR00236">
    <property type="entry name" value="wecB"/>
    <property type="match status" value="1"/>
</dbReference>
<dbReference type="PANTHER" id="PTHR43174:SF2">
    <property type="entry name" value="UDP-N-ACETYLGLUCOSAMINE 2-EPIMERASE"/>
    <property type="match status" value="1"/>
</dbReference>
<dbReference type="Gene3D" id="3.40.50.2000">
    <property type="entry name" value="Glycogen Phosphorylase B"/>
    <property type="match status" value="2"/>
</dbReference>
<gene>
    <name evidence="7" type="primary">wecB_2</name>
    <name evidence="7" type="ORF">LMG1861_04773</name>
</gene>
<evidence type="ECO:0000313" key="7">
    <source>
        <dbReference type="EMBL" id="CAB3910295.1"/>
    </source>
</evidence>